<accession>A0A6J5YSN0</accession>
<dbReference type="CDD" id="cd05233">
    <property type="entry name" value="SDR_c"/>
    <property type="match status" value="1"/>
</dbReference>
<evidence type="ECO:0000313" key="3">
    <source>
        <dbReference type="EMBL" id="CAB4330883.1"/>
    </source>
</evidence>
<dbReference type="PROSITE" id="PS00061">
    <property type="entry name" value="ADH_SHORT"/>
    <property type="match status" value="1"/>
</dbReference>
<dbReference type="InterPro" id="IPR020904">
    <property type="entry name" value="Sc_DH/Rdtase_CS"/>
</dbReference>
<evidence type="ECO:0000256" key="1">
    <source>
        <dbReference type="ARBA" id="ARBA00006484"/>
    </source>
</evidence>
<proteinExistence type="inferred from homology"/>
<dbReference type="Pfam" id="PF13561">
    <property type="entry name" value="adh_short_C2"/>
    <property type="match status" value="1"/>
</dbReference>
<gene>
    <name evidence="3" type="ORF">UFOPK3770_00162</name>
</gene>
<comment type="similarity">
    <text evidence="1">Belongs to the short-chain dehydrogenases/reductases (SDR) family.</text>
</comment>
<reference evidence="3" key="1">
    <citation type="submission" date="2020-05" db="EMBL/GenBank/DDBJ databases">
        <authorList>
            <person name="Chiriac C."/>
            <person name="Salcher M."/>
            <person name="Ghai R."/>
            <person name="Kavagutti S V."/>
        </authorList>
    </citation>
    <scope>NUCLEOTIDE SEQUENCE</scope>
</reference>
<sequence length="246" mass="26333">MSTQRIIVTGAASGIGYASVELALKNGMTVAAIDKSPAISEVFRGVENVFALQVDVSQPSNVIDAFSRIHSHWNGPASKLVCAHGIYRFKESIALSPQEWHEVISTNQDSTFYVLQAFGRELISESQPGAAVVVSSIAAQRGDRTEPGAHYASSKAALLGLMSQLAVEWGNAKIRVNAVSPGYIDTPMLRIVEDEVRTKDIVDNVIPLQRLGVAQDVARGCLWLLSEDASYITGANLPIDGGLSVI</sequence>
<dbReference type="SUPFAM" id="SSF51735">
    <property type="entry name" value="NAD(P)-binding Rossmann-fold domains"/>
    <property type="match status" value="1"/>
</dbReference>
<dbReference type="InterPro" id="IPR002347">
    <property type="entry name" value="SDR_fam"/>
</dbReference>
<name>A0A6J5YSN0_9ZZZZ</name>
<organism evidence="3">
    <name type="scientific">freshwater metagenome</name>
    <dbReference type="NCBI Taxonomy" id="449393"/>
    <lineage>
        <taxon>unclassified sequences</taxon>
        <taxon>metagenomes</taxon>
        <taxon>ecological metagenomes</taxon>
    </lineage>
</organism>
<keyword evidence="2" id="KW-0560">Oxidoreductase</keyword>
<dbReference type="AlphaFoldDB" id="A0A6J5YSN0"/>
<dbReference type="FunFam" id="3.40.50.720:FF:000084">
    <property type="entry name" value="Short-chain dehydrogenase reductase"/>
    <property type="match status" value="1"/>
</dbReference>
<evidence type="ECO:0000256" key="2">
    <source>
        <dbReference type="ARBA" id="ARBA00023002"/>
    </source>
</evidence>
<dbReference type="GO" id="GO:0016491">
    <property type="term" value="F:oxidoreductase activity"/>
    <property type="evidence" value="ECO:0007669"/>
    <property type="project" value="UniProtKB-KW"/>
</dbReference>
<dbReference type="InterPro" id="IPR036291">
    <property type="entry name" value="NAD(P)-bd_dom_sf"/>
</dbReference>
<dbReference type="Gene3D" id="3.40.50.720">
    <property type="entry name" value="NAD(P)-binding Rossmann-like Domain"/>
    <property type="match status" value="1"/>
</dbReference>
<dbReference type="EMBL" id="CAESAJ010000008">
    <property type="protein sequence ID" value="CAB4330883.1"/>
    <property type="molecule type" value="Genomic_DNA"/>
</dbReference>
<dbReference type="PRINTS" id="PR00081">
    <property type="entry name" value="GDHRDH"/>
</dbReference>
<dbReference type="PANTHER" id="PTHR24321:SF8">
    <property type="entry name" value="ESTRADIOL 17-BETA-DEHYDROGENASE 8-RELATED"/>
    <property type="match status" value="1"/>
</dbReference>
<protein>
    <submittedName>
        <fullName evidence="3">Unannotated protein</fullName>
    </submittedName>
</protein>
<dbReference type="PANTHER" id="PTHR24321">
    <property type="entry name" value="DEHYDROGENASES, SHORT CHAIN"/>
    <property type="match status" value="1"/>
</dbReference>